<feature type="compositionally biased region" description="Polar residues" evidence="1">
    <location>
        <begin position="71"/>
        <end position="84"/>
    </location>
</feature>
<comment type="caution">
    <text evidence="2">The sequence shown here is derived from an EMBL/GenBank/DDBJ whole genome shotgun (WGS) entry which is preliminary data.</text>
</comment>
<feature type="compositionally biased region" description="Low complexity" evidence="1">
    <location>
        <begin position="37"/>
        <end position="51"/>
    </location>
</feature>
<feature type="region of interest" description="Disordered" evidence="1">
    <location>
        <begin position="30"/>
        <end position="101"/>
    </location>
</feature>
<sequence length="173" mass="19901">MMQGLFDLFGNNPLILFFVIAAILSLLQGRGGKKDTTNTSSPRRQTTTTTQRQDEVDWREIFRQEQDPSDQRNQQESTAPNTIHSYELDSSLESEVEKSNRELNERYEQVKKRKERALEQAKTLENSPILNGDISNDSISNVRLDFSKISREEAVKGIIWSEILGKPKSRKSR</sequence>
<dbReference type="Proteomes" id="UP000784880">
    <property type="component" value="Unassembled WGS sequence"/>
</dbReference>
<feature type="compositionally biased region" description="Basic and acidic residues" evidence="1">
    <location>
        <begin position="52"/>
        <end position="70"/>
    </location>
</feature>
<dbReference type="EMBL" id="JAHQCS010000092">
    <property type="protein sequence ID" value="MBU9712057.1"/>
    <property type="molecule type" value="Genomic_DNA"/>
</dbReference>
<gene>
    <name evidence="2" type="ORF">KS419_09930</name>
</gene>
<name>A0ABS6JGT3_9BACI</name>
<protein>
    <submittedName>
        <fullName evidence="2">Uncharacterized protein</fullName>
    </submittedName>
</protein>
<evidence type="ECO:0000313" key="2">
    <source>
        <dbReference type="EMBL" id="MBU9712057.1"/>
    </source>
</evidence>
<reference evidence="2 3" key="1">
    <citation type="submission" date="2021-06" db="EMBL/GenBank/DDBJ databases">
        <title>Bacillus sp. RD4P76, an endophyte from a halophyte.</title>
        <authorList>
            <person name="Sun J.-Q."/>
        </authorList>
    </citation>
    <scope>NUCLEOTIDE SEQUENCE [LARGE SCALE GENOMIC DNA]</scope>
    <source>
        <strain evidence="2 3">CGMCC 1.15917</strain>
    </source>
</reference>
<evidence type="ECO:0000256" key="1">
    <source>
        <dbReference type="SAM" id="MobiDB-lite"/>
    </source>
</evidence>
<keyword evidence="3" id="KW-1185">Reference proteome</keyword>
<proteinExistence type="predicted"/>
<evidence type="ECO:0000313" key="3">
    <source>
        <dbReference type="Proteomes" id="UP000784880"/>
    </source>
</evidence>
<accession>A0ABS6JGT3</accession>
<organism evidence="2 3">
    <name type="scientific">Evansella tamaricis</name>
    <dbReference type="NCBI Taxonomy" id="2069301"/>
    <lineage>
        <taxon>Bacteria</taxon>
        <taxon>Bacillati</taxon>
        <taxon>Bacillota</taxon>
        <taxon>Bacilli</taxon>
        <taxon>Bacillales</taxon>
        <taxon>Bacillaceae</taxon>
        <taxon>Evansella</taxon>
    </lineage>
</organism>
<dbReference type="RefSeq" id="WP_217066235.1">
    <property type="nucleotide sequence ID" value="NZ_JAHQCS010000092.1"/>
</dbReference>